<dbReference type="InterPro" id="IPR003442">
    <property type="entry name" value="T6A_TsaE"/>
</dbReference>
<dbReference type="Gene3D" id="2.40.37.10">
    <property type="entry name" value="Lyase, Ornithine Decarboxylase, Chain A, domain 1"/>
    <property type="match status" value="1"/>
</dbReference>
<feature type="binding site" evidence="5 7">
    <location>
        <position position="145"/>
    </location>
    <ligand>
        <name>substrate</name>
    </ligand>
</feature>
<proteinExistence type="inferred from homology"/>
<dbReference type="RefSeq" id="WP_082345339.1">
    <property type="nucleotide sequence ID" value="NZ_CAJPTR010000003.1"/>
</dbReference>
<comment type="function">
    <text evidence="5">Catalyzes the interconversion of L-alanine and D-alanine. May also act on other amino acids.</text>
</comment>
<sequence>MTLYTGETILTPSTQLFATVNLDAIAHNIGVMQRFAGDTQIMAVVKADAYGHGAIEVSKTALAAGAVELGCATYEEAMQLRNAGIVDAPILFWMWGPSTPVEEALRANLMIAVAAEWQLDAVLAAVKNTGISASLTIKLDTGMGRSGFTSHQWNTLLPRLCEAEASGMVHIRGLMAHFSSADELGNPVTDRQAEGLRVAIDHGRRAGLRLDHNHHANTAALLTHGGMGFELARPGLGIYGISPMPELGDLDLVPALTWSAAVTLTKPFPAGAGVSYNHDWHAPADTVTAIVPCGYADGIDRRLTNQLEVTINGKRFPEVGRISMDQIVVNLGDDGGGVSQGDEAFLFGDGSRGELTALDWANLIGTIPYEVICAVGGRTTRRYEHRPVTPTRASSSAEAHPAGPAGLRKLSTVEDTLQLGRELAAQLRAGDVVVLDGALGAGKTVLARGISEGLGVQGRVTSPTFVIARSHRPGTPGGVGMVHVDAYRLLDGMEDDPNAGEALLDELDALDLDTELTDSVVVVEWGGGVVERLVERSLVVTLARSPGSDKRHATWRWVDDPYRELP</sequence>
<dbReference type="Gene3D" id="3.20.20.10">
    <property type="entry name" value="Alanine racemase"/>
    <property type="match status" value="1"/>
</dbReference>
<dbReference type="HAMAP" id="MF_01201">
    <property type="entry name" value="Ala_racemase"/>
    <property type="match status" value="1"/>
</dbReference>
<organism evidence="10 11">
    <name type="scientific">Lawsonella clevelandensis</name>
    <dbReference type="NCBI Taxonomy" id="1528099"/>
    <lineage>
        <taxon>Bacteria</taxon>
        <taxon>Bacillati</taxon>
        <taxon>Actinomycetota</taxon>
        <taxon>Actinomycetes</taxon>
        <taxon>Mycobacteriales</taxon>
        <taxon>Lawsonellaceae</taxon>
        <taxon>Lawsonella</taxon>
    </lineage>
</organism>
<keyword evidence="3 5" id="KW-0413">Isomerase</keyword>
<dbReference type="SUPFAM" id="SSF52540">
    <property type="entry name" value="P-loop containing nucleoside triphosphate hydrolases"/>
    <property type="match status" value="1"/>
</dbReference>
<dbReference type="NCBIfam" id="TIGR00150">
    <property type="entry name" value="T6A_YjeE"/>
    <property type="match status" value="1"/>
</dbReference>
<dbReference type="Pfam" id="PF02367">
    <property type="entry name" value="TsaE"/>
    <property type="match status" value="1"/>
</dbReference>
<comment type="cofactor">
    <cofactor evidence="1 5 6">
        <name>pyridoxal 5'-phosphate</name>
        <dbReference type="ChEBI" id="CHEBI:597326"/>
    </cofactor>
</comment>
<evidence type="ECO:0000256" key="4">
    <source>
        <dbReference type="ARBA" id="ARBA00024908"/>
    </source>
</evidence>
<keyword evidence="11" id="KW-1185">Reference proteome</keyword>
<dbReference type="AlphaFoldDB" id="A0A5E3ZX72"/>
<dbReference type="PANTHER" id="PTHR30511">
    <property type="entry name" value="ALANINE RACEMASE"/>
    <property type="match status" value="1"/>
</dbReference>
<dbReference type="GO" id="GO:0030632">
    <property type="term" value="P:D-alanine biosynthetic process"/>
    <property type="evidence" value="ECO:0007669"/>
    <property type="project" value="UniProtKB-UniRule"/>
</dbReference>
<feature type="active site" description="Proton acceptor; specific for D-alanine" evidence="5">
    <location>
        <position position="46"/>
    </location>
</feature>
<evidence type="ECO:0000256" key="5">
    <source>
        <dbReference type="HAMAP-Rule" id="MF_01201"/>
    </source>
</evidence>
<comment type="function">
    <text evidence="4">Required for the formation of a threonylcarbamoyl group on adenosine at position 37 (t(6)A37) in tRNAs that read codons beginning with adenine. Is involved in the transfer of the threonylcarbamoyl moiety of threonylcarbamoyl-AMP (TC-AMP) to the N6 group of A37, together with TsaD and TsaB. TsaE seems to play an indirect role in the t(6)A biosynthesis pathway, possibly in regulating the core enzymatic function of TsaD.</text>
</comment>
<dbReference type="OrthoDB" id="9813814at2"/>
<evidence type="ECO:0000256" key="8">
    <source>
        <dbReference type="SAM" id="MobiDB-lite"/>
    </source>
</evidence>
<dbReference type="UniPathway" id="UPA00042">
    <property type="reaction ID" value="UER00497"/>
</dbReference>
<comment type="catalytic activity">
    <reaction evidence="5">
        <text>L-alanine = D-alanine</text>
        <dbReference type="Rhea" id="RHEA:20249"/>
        <dbReference type="ChEBI" id="CHEBI:57416"/>
        <dbReference type="ChEBI" id="CHEBI:57972"/>
        <dbReference type="EC" id="5.1.1.1"/>
    </reaction>
</comment>
<evidence type="ECO:0000256" key="6">
    <source>
        <dbReference type="PIRSR" id="PIRSR600821-50"/>
    </source>
</evidence>
<comment type="pathway">
    <text evidence="5">Amino-acid biosynthesis; D-alanine biosynthesis; D-alanine from L-alanine: step 1/1.</text>
</comment>
<protein>
    <recommendedName>
        <fullName evidence="5">Alanine racemase</fullName>
        <ecNumber evidence="5">5.1.1.1</ecNumber>
    </recommendedName>
</protein>
<dbReference type="Gene3D" id="3.40.50.300">
    <property type="entry name" value="P-loop containing nucleotide triphosphate hydrolases"/>
    <property type="match status" value="1"/>
</dbReference>
<evidence type="ECO:0000256" key="2">
    <source>
        <dbReference type="ARBA" id="ARBA00022898"/>
    </source>
</evidence>
<evidence type="ECO:0000256" key="1">
    <source>
        <dbReference type="ARBA" id="ARBA00001933"/>
    </source>
</evidence>
<gene>
    <name evidence="10" type="primary">alr</name>
    <name evidence="10" type="ORF">LC603019_00535</name>
</gene>
<dbReference type="InterPro" id="IPR000821">
    <property type="entry name" value="Ala_racemase"/>
</dbReference>
<accession>A0A5E3ZX72</accession>
<evidence type="ECO:0000256" key="7">
    <source>
        <dbReference type="PIRSR" id="PIRSR600821-52"/>
    </source>
</evidence>
<evidence type="ECO:0000256" key="3">
    <source>
        <dbReference type="ARBA" id="ARBA00023235"/>
    </source>
</evidence>
<dbReference type="SUPFAM" id="SSF50621">
    <property type="entry name" value="Alanine racemase C-terminal domain-like"/>
    <property type="match status" value="1"/>
</dbReference>
<feature type="domain" description="Alanine racemase C-terminal" evidence="9">
    <location>
        <begin position="255"/>
        <end position="384"/>
    </location>
</feature>
<dbReference type="GO" id="GO:0002949">
    <property type="term" value="P:tRNA threonylcarbamoyladenosine modification"/>
    <property type="evidence" value="ECO:0007669"/>
    <property type="project" value="InterPro"/>
</dbReference>
<dbReference type="FunFam" id="3.20.20.10:FF:000002">
    <property type="entry name" value="Alanine racemase"/>
    <property type="match status" value="1"/>
</dbReference>
<dbReference type="Proteomes" id="UP000324288">
    <property type="component" value="Chromosome"/>
</dbReference>
<dbReference type="Pfam" id="PF01168">
    <property type="entry name" value="Ala_racemase_N"/>
    <property type="match status" value="1"/>
</dbReference>
<name>A0A5E3ZX72_9ACTN</name>
<dbReference type="SUPFAM" id="SSF51419">
    <property type="entry name" value="PLP-binding barrel"/>
    <property type="match status" value="1"/>
</dbReference>
<comment type="similarity">
    <text evidence="5">Belongs to the alanine racemase family.</text>
</comment>
<dbReference type="GO" id="GO:0009252">
    <property type="term" value="P:peptidoglycan biosynthetic process"/>
    <property type="evidence" value="ECO:0007669"/>
    <property type="project" value="TreeGrafter"/>
</dbReference>
<keyword evidence="2 5" id="KW-0663">Pyridoxal phosphate</keyword>
<dbReference type="PROSITE" id="PS00395">
    <property type="entry name" value="ALANINE_RACEMASE"/>
    <property type="match status" value="1"/>
</dbReference>
<dbReference type="GeneID" id="84894514"/>
<dbReference type="GO" id="GO:0008784">
    <property type="term" value="F:alanine racemase activity"/>
    <property type="evidence" value="ECO:0007669"/>
    <property type="project" value="UniProtKB-UniRule"/>
</dbReference>
<dbReference type="EC" id="5.1.1.1" evidence="5"/>
<evidence type="ECO:0000313" key="10">
    <source>
        <dbReference type="EMBL" id="VHO00171.1"/>
    </source>
</evidence>
<dbReference type="GO" id="GO:0030170">
    <property type="term" value="F:pyridoxal phosphate binding"/>
    <property type="evidence" value="ECO:0007669"/>
    <property type="project" value="UniProtKB-UniRule"/>
</dbReference>
<dbReference type="PANTHER" id="PTHR30511:SF0">
    <property type="entry name" value="ALANINE RACEMASE, CATABOLIC-RELATED"/>
    <property type="match status" value="1"/>
</dbReference>
<dbReference type="CDD" id="cd00430">
    <property type="entry name" value="PLPDE_III_AR"/>
    <property type="match status" value="1"/>
</dbReference>
<feature type="active site" description="Proton acceptor; specific for L-alanine" evidence="5">
    <location>
        <position position="276"/>
    </location>
</feature>
<dbReference type="Pfam" id="PF00842">
    <property type="entry name" value="Ala_racemase_C"/>
    <property type="match status" value="1"/>
</dbReference>
<feature type="binding site" evidence="5 7">
    <location>
        <position position="324"/>
    </location>
    <ligand>
        <name>substrate</name>
    </ligand>
</feature>
<feature type="modified residue" description="N6-(pyridoxal phosphate)lysine" evidence="5 6">
    <location>
        <position position="46"/>
    </location>
</feature>
<dbReference type="InterPro" id="IPR020622">
    <property type="entry name" value="Ala_racemase_pyridoxalP-BS"/>
</dbReference>
<dbReference type="InterPro" id="IPR029066">
    <property type="entry name" value="PLP-binding_barrel"/>
</dbReference>
<evidence type="ECO:0000259" key="9">
    <source>
        <dbReference type="SMART" id="SM01005"/>
    </source>
</evidence>
<dbReference type="EMBL" id="LR584267">
    <property type="protein sequence ID" value="VHO00171.1"/>
    <property type="molecule type" value="Genomic_DNA"/>
</dbReference>
<reference evidence="10 11" key="1">
    <citation type="submission" date="2019-04" db="EMBL/GenBank/DDBJ databases">
        <authorList>
            <person name="Seth-Smith MB H."/>
            <person name="Seth-Smith H."/>
        </authorList>
    </citation>
    <scope>NUCLEOTIDE SEQUENCE [LARGE SCALE GENOMIC DNA]</scope>
    <source>
        <strain evidence="10">USB-603019</strain>
    </source>
</reference>
<dbReference type="PRINTS" id="PR00992">
    <property type="entry name" value="ALARACEMASE"/>
</dbReference>
<dbReference type="NCBIfam" id="TIGR00492">
    <property type="entry name" value="alr"/>
    <property type="match status" value="1"/>
</dbReference>
<evidence type="ECO:0000313" key="11">
    <source>
        <dbReference type="Proteomes" id="UP000324288"/>
    </source>
</evidence>
<dbReference type="InterPro" id="IPR011079">
    <property type="entry name" value="Ala_racemase_C"/>
</dbReference>
<dbReference type="InterPro" id="IPR009006">
    <property type="entry name" value="Ala_racemase/Decarboxylase_C"/>
</dbReference>
<dbReference type="GO" id="GO:0005829">
    <property type="term" value="C:cytosol"/>
    <property type="evidence" value="ECO:0007669"/>
    <property type="project" value="TreeGrafter"/>
</dbReference>
<dbReference type="SMART" id="SM01005">
    <property type="entry name" value="Ala_racemase_C"/>
    <property type="match status" value="1"/>
</dbReference>
<feature type="region of interest" description="Disordered" evidence="8">
    <location>
        <begin position="385"/>
        <end position="407"/>
    </location>
</feature>
<dbReference type="InterPro" id="IPR001608">
    <property type="entry name" value="Ala_racemase_N"/>
</dbReference>
<dbReference type="InterPro" id="IPR027417">
    <property type="entry name" value="P-loop_NTPase"/>
</dbReference>